<evidence type="ECO:0000313" key="1">
    <source>
        <dbReference type="EMBL" id="HDY60263.1"/>
    </source>
</evidence>
<reference evidence="1" key="1">
    <citation type="journal article" date="2020" name="mSystems">
        <title>Genome- and Community-Level Interaction Insights into Carbon Utilization and Element Cycling Functions of Hydrothermarchaeota in Hydrothermal Sediment.</title>
        <authorList>
            <person name="Zhou Z."/>
            <person name="Liu Y."/>
            <person name="Xu W."/>
            <person name="Pan J."/>
            <person name="Luo Z.H."/>
            <person name="Li M."/>
        </authorList>
    </citation>
    <scope>NUCLEOTIDE SEQUENCE [LARGE SCALE GENOMIC DNA]</scope>
    <source>
        <strain evidence="1">SpSt-258</strain>
    </source>
</reference>
<proteinExistence type="predicted"/>
<comment type="caution">
    <text evidence="1">The sequence shown here is derived from an EMBL/GenBank/DDBJ whole genome shotgun (WGS) entry which is preliminary data.</text>
</comment>
<gene>
    <name evidence="1" type="ORF">ENP86_12095</name>
</gene>
<dbReference type="EMBL" id="DSKY01000022">
    <property type="protein sequence ID" value="HDY60263.1"/>
    <property type="molecule type" value="Genomic_DNA"/>
</dbReference>
<accession>A0A7V0Z7Z3</accession>
<name>A0A7V0Z7Z3_UNCW3</name>
<protein>
    <submittedName>
        <fullName evidence="1">Uncharacterized protein</fullName>
    </submittedName>
</protein>
<organism evidence="1">
    <name type="scientific">candidate division WOR-3 bacterium</name>
    <dbReference type="NCBI Taxonomy" id="2052148"/>
    <lineage>
        <taxon>Bacteria</taxon>
        <taxon>Bacteria division WOR-3</taxon>
    </lineage>
</organism>
<dbReference type="AlphaFoldDB" id="A0A7V0Z7Z3"/>
<sequence>MKRTFAILLSFCFLYAGEFIFNGKFEDTLNHWNTYAHGETYTITTDKIYEEDPDSEVYVGRLDKRETAIYQTCYIPDLDLNFSFKAKLYAKSYDTLHPHPAISSIILSYLDVDENIQGETHIFRYAESLYWYPSPVLHLIEISDTNWFNYTLNIADELSNLPGVNPIDIKNYELLFIPALMDVDQGMLRRRSSLMI</sequence>